<reference evidence="3 4" key="1">
    <citation type="submission" date="2024-06" db="EMBL/GenBank/DDBJ databases">
        <title>Sorghum-associated microbial communities from plants grown in Nebraska, USA.</title>
        <authorList>
            <person name="Schachtman D."/>
        </authorList>
    </citation>
    <scope>NUCLEOTIDE SEQUENCE [LARGE SCALE GENOMIC DNA]</scope>
    <source>
        <strain evidence="3 4">1073</strain>
    </source>
</reference>
<sequence length="401" mass="43312">MTATQIGGLDIAQARATLAPWQDTAAPIGAEEYQQRLEQARALMHAQGIDALLITAGTSLRYFSGVPWNASERLVGMLLTARGAPIVICPAFEVGSLERVLRIPADVRLWEEHDDPQQLVADALRERAAGSLALDPAAAYVIAERLRAVLGGKPLSDASAIVDGCRMCKSSSELALMKQATAMTLQVHRLAAGLMREGISRTELVRFIDEAHRALGADNGSTFCIVQFGQATAYPHGVPGEQYLQQDELVLIDTGCTVQGYHSDITRTYIFGRPNAEQARIWDLEQAAQRAAFDAIRPGASCESVDAAARAVVEKAGLGPDYRLPGIPHRTGHGCGMSIHESPYLVRGDRTALQPGMCASNEPMIVLPDRFGVRLEDHFYVTDDGATWFTPPSPAIDQPFA</sequence>
<keyword evidence="3" id="KW-0224">Dipeptidase</keyword>
<protein>
    <submittedName>
        <fullName evidence="3">Xaa-Pro dipeptidase</fullName>
        <ecNumber evidence="3">3.4.13.9</ecNumber>
    </submittedName>
</protein>
<accession>A0ABV2K151</accession>
<proteinExistence type="predicted"/>
<dbReference type="SUPFAM" id="SSF53092">
    <property type="entry name" value="Creatinase/prolidase N-terminal domain"/>
    <property type="match status" value="1"/>
</dbReference>
<dbReference type="Proteomes" id="UP001549184">
    <property type="component" value="Unassembled WGS sequence"/>
</dbReference>
<evidence type="ECO:0000313" key="3">
    <source>
        <dbReference type="EMBL" id="MET3654542.1"/>
    </source>
</evidence>
<dbReference type="Gene3D" id="3.90.230.10">
    <property type="entry name" value="Creatinase/methionine aminopeptidase superfamily"/>
    <property type="match status" value="1"/>
</dbReference>
<dbReference type="Pfam" id="PF01321">
    <property type="entry name" value="Creatinase_N"/>
    <property type="match status" value="1"/>
</dbReference>
<dbReference type="InterPro" id="IPR029149">
    <property type="entry name" value="Creatin/AminoP/Spt16_N"/>
</dbReference>
<dbReference type="InterPro" id="IPR050659">
    <property type="entry name" value="Peptidase_M24B"/>
</dbReference>
<dbReference type="Gene3D" id="3.40.350.10">
    <property type="entry name" value="Creatinase/prolidase N-terminal domain"/>
    <property type="match status" value="1"/>
</dbReference>
<evidence type="ECO:0000259" key="2">
    <source>
        <dbReference type="Pfam" id="PF01321"/>
    </source>
</evidence>
<dbReference type="GO" id="GO:0102009">
    <property type="term" value="F:proline dipeptidase activity"/>
    <property type="evidence" value="ECO:0007669"/>
    <property type="project" value="UniProtKB-EC"/>
</dbReference>
<dbReference type="EMBL" id="JBEPMU010000007">
    <property type="protein sequence ID" value="MET3654542.1"/>
    <property type="molecule type" value="Genomic_DNA"/>
</dbReference>
<evidence type="ECO:0000313" key="4">
    <source>
        <dbReference type="Proteomes" id="UP001549184"/>
    </source>
</evidence>
<dbReference type="PANTHER" id="PTHR46112">
    <property type="entry name" value="AMINOPEPTIDASE"/>
    <property type="match status" value="1"/>
</dbReference>
<name>A0ABV2K151_9GAMM</name>
<dbReference type="PANTHER" id="PTHR46112:SF3">
    <property type="entry name" value="AMINOPEPTIDASE YPDF"/>
    <property type="match status" value="1"/>
</dbReference>
<gene>
    <name evidence="3" type="ORF">ABIC75_004290</name>
</gene>
<dbReference type="InterPro" id="IPR000994">
    <property type="entry name" value="Pept_M24"/>
</dbReference>
<feature type="domain" description="Creatinase N-terminal" evidence="2">
    <location>
        <begin position="36"/>
        <end position="168"/>
    </location>
</feature>
<comment type="caution">
    <text evidence="3">The sequence shown here is derived from an EMBL/GenBank/DDBJ whole genome shotgun (WGS) entry which is preliminary data.</text>
</comment>
<dbReference type="InterPro" id="IPR000587">
    <property type="entry name" value="Creatinase_N"/>
</dbReference>
<dbReference type="EC" id="3.4.13.9" evidence="3"/>
<dbReference type="Pfam" id="PF00557">
    <property type="entry name" value="Peptidase_M24"/>
    <property type="match status" value="1"/>
</dbReference>
<dbReference type="InterPro" id="IPR036005">
    <property type="entry name" value="Creatinase/aminopeptidase-like"/>
</dbReference>
<evidence type="ECO:0000259" key="1">
    <source>
        <dbReference type="Pfam" id="PF00557"/>
    </source>
</evidence>
<keyword evidence="3" id="KW-0378">Hydrolase</keyword>
<feature type="domain" description="Peptidase M24" evidence="1">
    <location>
        <begin position="176"/>
        <end position="383"/>
    </location>
</feature>
<organism evidence="3 4">
    <name type="scientific">Dyella japonica</name>
    <dbReference type="NCBI Taxonomy" id="231455"/>
    <lineage>
        <taxon>Bacteria</taxon>
        <taxon>Pseudomonadati</taxon>
        <taxon>Pseudomonadota</taxon>
        <taxon>Gammaproteobacteria</taxon>
        <taxon>Lysobacterales</taxon>
        <taxon>Rhodanobacteraceae</taxon>
        <taxon>Dyella</taxon>
    </lineage>
</organism>
<keyword evidence="4" id="KW-1185">Reference proteome</keyword>
<keyword evidence="3" id="KW-0645">Protease</keyword>
<dbReference type="SUPFAM" id="SSF55920">
    <property type="entry name" value="Creatinase/aminopeptidase"/>
    <property type="match status" value="1"/>
</dbReference>